<name>A0ABM7N3I5_ERWRD</name>
<protein>
    <submittedName>
        <fullName evidence="1">Uncharacterized protein</fullName>
    </submittedName>
</protein>
<gene>
    <name evidence="1" type="ORF">ERHA53_33800</name>
</gene>
<sequence>MRQICHLPTPDLVRHCQSHFTSILFQSVGGAV</sequence>
<evidence type="ECO:0000313" key="1">
    <source>
        <dbReference type="EMBL" id="BCQ36037.1"/>
    </source>
</evidence>
<keyword evidence="2" id="KW-1185">Reference proteome</keyword>
<proteinExistence type="predicted"/>
<evidence type="ECO:0000313" key="2">
    <source>
        <dbReference type="Proteomes" id="UP000677515"/>
    </source>
</evidence>
<reference evidence="1 2" key="1">
    <citation type="submission" date="2021-01" db="EMBL/GenBank/DDBJ databases">
        <title>Complete genome sequence of Erwinia rhapontici MAFF 311153.</title>
        <authorList>
            <person name="Morohoshi T."/>
            <person name="Someya N."/>
        </authorList>
    </citation>
    <scope>NUCLEOTIDE SEQUENCE [LARGE SCALE GENOMIC DNA]</scope>
    <source>
        <strain evidence="1 2">MAFF 311153</strain>
    </source>
</reference>
<accession>A0ABM7N3I5</accession>
<dbReference type="Proteomes" id="UP000677515">
    <property type="component" value="Chromosome"/>
</dbReference>
<dbReference type="EMBL" id="AP024329">
    <property type="protein sequence ID" value="BCQ36037.1"/>
    <property type="molecule type" value="Genomic_DNA"/>
</dbReference>
<organism evidence="1 2">
    <name type="scientific">Erwinia rhapontici</name>
    <name type="common">Pectobacterium rhapontici</name>
    <dbReference type="NCBI Taxonomy" id="55212"/>
    <lineage>
        <taxon>Bacteria</taxon>
        <taxon>Pseudomonadati</taxon>
        <taxon>Pseudomonadota</taxon>
        <taxon>Gammaproteobacteria</taxon>
        <taxon>Enterobacterales</taxon>
        <taxon>Erwiniaceae</taxon>
        <taxon>Erwinia</taxon>
    </lineage>
</organism>